<feature type="binding site" evidence="8">
    <location>
        <begin position="223"/>
        <end position="226"/>
    </location>
    <ligand>
        <name>ATP</name>
        <dbReference type="ChEBI" id="CHEBI:30616"/>
    </ligand>
</feature>
<comment type="function">
    <text evidence="8">Catalyzes the condensation of pantoate with beta-alanine in an ATP-dependent reaction via a pantoyl-adenylate intermediate.</text>
</comment>
<proteinExistence type="inferred from homology"/>
<keyword evidence="3 8" id="KW-0436">Ligase</keyword>
<dbReference type="HAMAP" id="MF_00158">
    <property type="entry name" value="PanC"/>
    <property type="match status" value="1"/>
</dbReference>
<evidence type="ECO:0000256" key="6">
    <source>
        <dbReference type="ARBA" id="ARBA00022840"/>
    </source>
</evidence>
<keyword evidence="6 8" id="KW-0067">ATP-binding</keyword>
<feature type="binding site" evidence="8">
    <location>
        <position position="96"/>
    </location>
    <ligand>
        <name>beta-alanine</name>
        <dbReference type="ChEBI" id="CHEBI:57966"/>
    </ligand>
</feature>
<dbReference type="Proteomes" id="UP000290057">
    <property type="component" value="Chromosome"/>
</dbReference>
<dbReference type="SUPFAM" id="SSF52374">
    <property type="entry name" value="Nucleotidylyl transferase"/>
    <property type="match status" value="1"/>
</dbReference>
<dbReference type="InterPro" id="IPR042176">
    <property type="entry name" value="Pantoate_ligase_C"/>
</dbReference>
<evidence type="ECO:0000256" key="2">
    <source>
        <dbReference type="ARBA" id="ARBA00009256"/>
    </source>
</evidence>
<feature type="binding site" evidence="8">
    <location>
        <begin position="65"/>
        <end position="72"/>
    </location>
    <ligand>
        <name>ATP</name>
        <dbReference type="ChEBI" id="CHEBI:30616"/>
    </ligand>
</feature>
<keyword evidence="5 8" id="KW-0547">Nucleotide-binding</keyword>
<evidence type="ECO:0000256" key="1">
    <source>
        <dbReference type="ARBA" id="ARBA00004990"/>
    </source>
</evidence>
<dbReference type="NCBIfam" id="TIGR00018">
    <property type="entry name" value="panC"/>
    <property type="match status" value="1"/>
</dbReference>
<comment type="catalytic activity">
    <reaction evidence="7 8">
        <text>(R)-pantoate + beta-alanine + ATP = (R)-pantothenate + AMP + diphosphate + H(+)</text>
        <dbReference type="Rhea" id="RHEA:10912"/>
        <dbReference type="ChEBI" id="CHEBI:15378"/>
        <dbReference type="ChEBI" id="CHEBI:15980"/>
        <dbReference type="ChEBI" id="CHEBI:29032"/>
        <dbReference type="ChEBI" id="CHEBI:30616"/>
        <dbReference type="ChEBI" id="CHEBI:33019"/>
        <dbReference type="ChEBI" id="CHEBI:57966"/>
        <dbReference type="ChEBI" id="CHEBI:456215"/>
        <dbReference type="EC" id="6.3.2.1"/>
    </reaction>
</comment>
<keyword evidence="4 8" id="KW-0566">Pantothenate biosynthesis</keyword>
<organism evidence="9 10">
    <name type="scientific">Qipengyuania flava</name>
    <dbReference type="NCBI Taxonomy" id="192812"/>
    <lineage>
        <taxon>Bacteria</taxon>
        <taxon>Pseudomonadati</taxon>
        <taxon>Pseudomonadota</taxon>
        <taxon>Alphaproteobacteria</taxon>
        <taxon>Sphingomonadales</taxon>
        <taxon>Erythrobacteraceae</taxon>
        <taxon>Qipengyuania</taxon>
    </lineage>
</organism>
<evidence type="ECO:0000256" key="5">
    <source>
        <dbReference type="ARBA" id="ARBA00022741"/>
    </source>
</evidence>
<dbReference type="PANTHER" id="PTHR21299">
    <property type="entry name" value="CYTIDYLATE KINASE/PANTOATE-BETA-ALANINE LIGASE"/>
    <property type="match status" value="1"/>
</dbReference>
<comment type="subunit">
    <text evidence="8">Homodimer.</text>
</comment>
<dbReference type="GO" id="GO:0004592">
    <property type="term" value="F:pantoate-beta-alanine ligase activity"/>
    <property type="evidence" value="ECO:0007669"/>
    <property type="project" value="UniProtKB-UniRule"/>
</dbReference>
<keyword evidence="8" id="KW-0963">Cytoplasm</keyword>
<dbReference type="EMBL" id="AP019389">
    <property type="protein sequence ID" value="BBI19422.1"/>
    <property type="molecule type" value="Genomic_DNA"/>
</dbReference>
<dbReference type="EC" id="6.3.2.1" evidence="8"/>
<dbReference type="GO" id="GO:0005829">
    <property type="term" value="C:cytosol"/>
    <property type="evidence" value="ECO:0007669"/>
    <property type="project" value="TreeGrafter"/>
</dbReference>
<dbReference type="UniPathway" id="UPA00028">
    <property type="reaction ID" value="UER00005"/>
</dbReference>
<feature type="binding site" evidence="8">
    <location>
        <position position="96"/>
    </location>
    <ligand>
        <name>(R)-pantoate</name>
        <dbReference type="ChEBI" id="CHEBI:15980"/>
    </ligand>
</feature>
<gene>
    <name evidence="8 9" type="primary">panC</name>
    <name evidence="9" type="ORF">EKJ_02690</name>
</gene>
<name>A0A3T1CEN7_9SPHN</name>
<dbReference type="Gene3D" id="3.30.1300.10">
    <property type="entry name" value="Pantoate-beta-alanine ligase, C-terminal domain"/>
    <property type="match status" value="1"/>
</dbReference>
<dbReference type="AlphaFoldDB" id="A0A3T1CEN7"/>
<dbReference type="CDD" id="cd00560">
    <property type="entry name" value="PanC"/>
    <property type="match status" value="1"/>
</dbReference>
<feature type="binding site" evidence="8">
    <location>
        <position position="215"/>
    </location>
    <ligand>
        <name>ATP</name>
        <dbReference type="ChEBI" id="CHEBI:30616"/>
    </ligand>
</feature>
<dbReference type="InterPro" id="IPR003721">
    <property type="entry name" value="Pantoate_ligase"/>
</dbReference>
<comment type="similarity">
    <text evidence="2 8">Belongs to the pantothenate synthetase family.</text>
</comment>
<feature type="binding site" evidence="8">
    <location>
        <begin position="182"/>
        <end position="185"/>
    </location>
    <ligand>
        <name>ATP</name>
        <dbReference type="ChEBI" id="CHEBI:30616"/>
    </ligand>
</feature>
<dbReference type="Gene3D" id="3.40.50.620">
    <property type="entry name" value="HUPs"/>
    <property type="match status" value="1"/>
</dbReference>
<dbReference type="InterPro" id="IPR014729">
    <property type="entry name" value="Rossmann-like_a/b/a_fold"/>
</dbReference>
<dbReference type="GO" id="GO:0015940">
    <property type="term" value="P:pantothenate biosynthetic process"/>
    <property type="evidence" value="ECO:0007669"/>
    <property type="project" value="UniProtKB-UniRule"/>
</dbReference>
<keyword evidence="10" id="KW-1185">Reference proteome</keyword>
<evidence type="ECO:0000313" key="10">
    <source>
        <dbReference type="Proteomes" id="UP000290057"/>
    </source>
</evidence>
<feature type="binding site" evidence="8">
    <location>
        <position position="188"/>
    </location>
    <ligand>
        <name>(R)-pantoate</name>
        <dbReference type="ChEBI" id="CHEBI:15980"/>
    </ligand>
</feature>
<feature type="active site" description="Proton donor" evidence="8">
    <location>
        <position position="72"/>
    </location>
</feature>
<evidence type="ECO:0000256" key="8">
    <source>
        <dbReference type="HAMAP-Rule" id="MF_00158"/>
    </source>
</evidence>
<dbReference type="PANTHER" id="PTHR21299:SF1">
    <property type="entry name" value="PANTOATE--BETA-ALANINE LIGASE"/>
    <property type="match status" value="1"/>
</dbReference>
<dbReference type="GO" id="GO:0005524">
    <property type="term" value="F:ATP binding"/>
    <property type="evidence" value="ECO:0007669"/>
    <property type="project" value="UniProtKB-KW"/>
</dbReference>
<sequence>MLRRRRPKHADTYGLASGGAERHSAFRPLGVSGVGTLQTVTRLDDLRRATDALRGKGTLALVPTMGALHEGHLTLVREAREHAEHVAVSIFVNPRQFGENEDLDAYPRQMARDTALLEEEGVALLWAPPPEEVYPAGYATNISVAGISEGLCGSDRPGHFDGVATVVCKLFNQVRPDSALFGEKDWQQLAVIRRMARDLDLTLPHVDRIIGVPIVREEDGLAMSSRNAYLSPAQRARAAALPRLMRETIARLIGGDPVENALRRLRKELVEAGFDSVDYADLRRAADLQTTREIGPDNRLFVAARIGGTRLIDNMPVV</sequence>
<comment type="miscellaneous">
    <text evidence="8">The reaction proceeds by a bi uni uni bi ping pong mechanism.</text>
</comment>
<evidence type="ECO:0000256" key="4">
    <source>
        <dbReference type="ARBA" id="ARBA00022655"/>
    </source>
</evidence>
<dbReference type="InterPro" id="IPR004821">
    <property type="entry name" value="Cyt_trans-like"/>
</dbReference>
<dbReference type="NCBIfam" id="TIGR00125">
    <property type="entry name" value="cyt_tran_rel"/>
    <property type="match status" value="1"/>
</dbReference>
<evidence type="ECO:0000256" key="3">
    <source>
        <dbReference type="ARBA" id="ARBA00022598"/>
    </source>
</evidence>
<comment type="pathway">
    <text evidence="1 8">Cofactor biosynthesis; (R)-pantothenate biosynthesis; (R)-pantothenate from (R)-pantoate and beta-alanine: step 1/1.</text>
</comment>
<reference evidence="9 10" key="1">
    <citation type="submission" date="2019-01" db="EMBL/GenBank/DDBJ databases">
        <title>Complete genome sequence of Erythrobacter flavus KJ5.</title>
        <authorList>
            <person name="Kanesaki Y."/>
            <person name="Brotosudarmo T."/>
            <person name="Moriuchi R."/>
            <person name="Awai K."/>
        </authorList>
    </citation>
    <scope>NUCLEOTIDE SEQUENCE [LARGE SCALE GENOMIC DNA]</scope>
    <source>
        <strain evidence="9 10">KJ5</strain>
    </source>
</reference>
<dbReference type="Pfam" id="PF02569">
    <property type="entry name" value="Pantoate_ligase"/>
    <property type="match status" value="1"/>
</dbReference>
<protein>
    <recommendedName>
        <fullName evidence="8">Pantothenate synthetase</fullName>
        <shortName evidence="8">PS</shortName>
        <ecNumber evidence="8">6.3.2.1</ecNumber>
    </recommendedName>
    <alternativeName>
        <fullName evidence="8">Pantoate--beta-alanine ligase</fullName>
    </alternativeName>
    <alternativeName>
        <fullName evidence="8">Pantoate-activating enzyme</fullName>
    </alternativeName>
</protein>
<evidence type="ECO:0000256" key="7">
    <source>
        <dbReference type="ARBA" id="ARBA00048258"/>
    </source>
</evidence>
<accession>A0A3T1CEN7</accession>
<comment type="subcellular location">
    <subcellularLocation>
        <location evidence="8">Cytoplasm</location>
    </subcellularLocation>
</comment>
<evidence type="ECO:0000313" key="9">
    <source>
        <dbReference type="EMBL" id="BBI19422.1"/>
    </source>
</evidence>